<reference evidence="11 12" key="1">
    <citation type="submission" date="2024-03" db="EMBL/GenBank/DDBJ databases">
        <authorList>
            <person name="Martinez-Hernandez J."/>
        </authorList>
    </citation>
    <scope>NUCLEOTIDE SEQUENCE [LARGE SCALE GENOMIC DNA]</scope>
</reference>
<evidence type="ECO:0000256" key="5">
    <source>
        <dbReference type="ARBA" id="ARBA00022833"/>
    </source>
</evidence>
<accession>A0AAV1VQB0</accession>
<feature type="domain" description="B box-type" evidence="9">
    <location>
        <begin position="55"/>
        <end position="102"/>
    </location>
</feature>
<evidence type="ECO:0000259" key="9">
    <source>
        <dbReference type="PROSITE" id="PS50119"/>
    </source>
</evidence>
<dbReference type="PROSITE" id="PS51017">
    <property type="entry name" value="CCT"/>
    <property type="match status" value="1"/>
</dbReference>
<evidence type="ECO:0000256" key="7">
    <source>
        <dbReference type="PROSITE-ProRule" id="PRU00024"/>
    </source>
</evidence>
<evidence type="ECO:0000259" key="10">
    <source>
        <dbReference type="PROSITE" id="PS51017"/>
    </source>
</evidence>
<dbReference type="InterPro" id="IPR000315">
    <property type="entry name" value="Znf_B-box"/>
</dbReference>
<comment type="subcellular location">
    <subcellularLocation>
        <location evidence="1 8">Nucleus</location>
    </subcellularLocation>
</comment>
<dbReference type="Pfam" id="PF06203">
    <property type="entry name" value="CCT"/>
    <property type="match status" value="1"/>
</dbReference>
<dbReference type="CDD" id="cd19821">
    <property type="entry name" value="Bbox1_BBX-like"/>
    <property type="match status" value="2"/>
</dbReference>
<dbReference type="InterPro" id="IPR049808">
    <property type="entry name" value="CONSTANS-like_Bbox1"/>
</dbReference>
<dbReference type="GO" id="GO:2000028">
    <property type="term" value="P:regulation of photoperiodism, flowering"/>
    <property type="evidence" value="ECO:0007669"/>
    <property type="project" value="TreeGrafter"/>
</dbReference>
<comment type="caution">
    <text evidence="11">The sequence shown here is derived from an EMBL/GenBank/DDBJ whole genome shotgun (WGS) entry which is preliminary data.</text>
</comment>
<gene>
    <name evidence="11" type="ORF">LLUT_LOCUS159</name>
</gene>
<organism evidence="11 12">
    <name type="scientific">Lupinus luteus</name>
    <name type="common">European yellow lupine</name>
    <dbReference type="NCBI Taxonomy" id="3873"/>
    <lineage>
        <taxon>Eukaryota</taxon>
        <taxon>Viridiplantae</taxon>
        <taxon>Streptophyta</taxon>
        <taxon>Embryophyta</taxon>
        <taxon>Tracheophyta</taxon>
        <taxon>Spermatophyta</taxon>
        <taxon>Magnoliopsida</taxon>
        <taxon>eudicotyledons</taxon>
        <taxon>Gunneridae</taxon>
        <taxon>Pentapetalae</taxon>
        <taxon>rosids</taxon>
        <taxon>fabids</taxon>
        <taxon>Fabales</taxon>
        <taxon>Fabaceae</taxon>
        <taxon>Papilionoideae</taxon>
        <taxon>50 kb inversion clade</taxon>
        <taxon>genistoids sensu lato</taxon>
        <taxon>core genistoids</taxon>
        <taxon>Genisteae</taxon>
        <taxon>Lupinus</taxon>
    </lineage>
</organism>
<keyword evidence="4 7" id="KW-0863">Zinc-finger</keyword>
<evidence type="ECO:0000256" key="1">
    <source>
        <dbReference type="ARBA" id="ARBA00004123"/>
    </source>
</evidence>
<evidence type="ECO:0000256" key="8">
    <source>
        <dbReference type="PROSITE-ProRule" id="PRU00357"/>
    </source>
</evidence>
<dbReference type="SMART" id="SM00336">
    <property type="entry name" value="BBOX"/>
    <property type="match status" value="2"/>
</dbReference>
<keyword evidence="6 8" id="KW-0539">Nucleus</keyword>
<feature type="domain" description="CCT" evidence="10">
    <location>
        <begin position="284"/>
        <end position="326"/>
    </location>
</feature>
<evidence type="ECO:0000313" key="11">
    <source>
        <dbReference type="EMBL" id="CAL0299099.1"/>
    </source>
</evidence>
<dbReference type="GO" id="GO:0009909">
    <property type="term" value="P:regulation of flower development"/>
    <property type="evidence" value="ECO:0007669"/>
    <property type="project" value="InterPro"/>
</dbReference>
<feature type="domain" description="B box-type" evidence="9">
    <location>
        <begin position="12"/>
        <end position="59"/>
    </location>
</feature>
<evidence type="ECO:0000256" key="2">
    <source>
        <dbReference type="ARBA" id="ARBA00010024"/>
    </source>
</evidence>
<dbReference type="PANTHER" id="PTHR31319:SF39">
    <property type="entry name" value="ZINC FINGER PROTEIN CONSTANS-LIKE 1"/>
    <property type="match status" value="1"/>
</dbReference>
<evidence type="ECO:0000256" key="4">
    <source>
        <dbReference type="ARBA" id="ARBA00022771"/>
    </source>
</evidence>
<evidence type="ECO:0000256" key="6">
    <source>
        <dbReference type="ARBA" id="ARBA00023242"/>
    </source>
</evidence>
<dbReference type="GO" id="GO:0005634">
    <property type="term" value="C:nucleus"/>
    <property type="evidence" value="ECO:0007669"/>
    <property type="project" value="UniProtKB-SubCell"/>
</dbReference>
<evidence type="ECO:0000256" key="3">
    <source>
        <dbReference type="ARBA" id="ARBA00022723"/>
    </source>
</evidence>
<name>A0AAV1VQB0_LUPLU</name>
<dbReference type="GO" id="GO:0008270">
    <property type="term" value="F:zinc ion binding"/>
    <property type="evidence" value="ECO:0007669"/>
    <property type="project" value="UniProtKB-KW"/>
</dbReference>
<dbReference type="EMBL" id="CAXHTB010000001">
    <property type="protein sequence ID" value="CAL0299099.1"/>
    <property type="molecule type" value="Genomic_DNA"/>
</dbReference>
<evidence type="ECO:0000313" key="12">
    <source>
        <dbReference type="Proteomes" id="UP001497480"/>
    </source>
</evidence>
<dbReference type="InterPro" id="IPR010402">
    <property type="entry name" value="CCT_domain"/>
</dbReference>
<dbReference type="AlphaFoldDB" id="A0AAV1VQB0"/>
<keyword evidence="5" id="KW-0862">Zinc</keyword>
<dbReference type="PROSITE" id="PS50119">
    <property type="entry name" value="ZF_BBOX"/>
    <property type="match status" value="2"/>
</dbReference>
<dbReference type="InterPro" id="IPR045281">
    <property type="entry name" value="CONSTANS-like"/>
</dbReference>
<dbReference type="Proteomes" id="UP001497480">
    <property type="component" value="Unassembled WGS sequence"/>
</dbReference>
<proteinExistence type="inferred from homology"/>
<dbReference type="GO" id="GO:0003700">
    <property type="term" value="F:DNA-binding transcription factor activity"/>
    <property type="evidence" value="ECO:0007669"/>
    <property type="project" value="TreeGrafter"/>
</dbReference>
<dbReference type="PANTHER" id="PTHR31319">
    <property type="entry name" value="ZINC FINGER PROTEIN CONSTANS-LIKE 4"/>
    <property type="match status" value="1"/>
</dbReference>
<keyword evidence="12" id="KW-1185">Reference proteome</keyword>
<dbReference type="Pfam" id="PF00643">
    <property type="entry name" value="zf-B_box"/>
    <property type="match status" value="1"/>
</dbReference>
<comment type="similarity">
    <text evidence="2">Belongs to the CONSTANS family.</text>
</comment>
<sequence>MSKNNGVGSSNKWSRVCDTCQSAACIVYCLADSLYLCSLCDAKVHASNSVASWHERVWVCEICERAPAAFLCKADAATLCYSCDYDIHNSNPQASCHHRVPVLPIIGSLLGEEEGHDMIDLRDMSLKLKRDGYETEKEEVFNEAEDVAEAASWLLPNPVQHSYENEENNILLYGDNNQFSGTQYNDQNSYSVVPQEKEDYAKIIAVPDQIQQQSQHFQLGLDIDSFEFGFSCNGPCVSISPMDTVDVVPESTMSDVSIPHSKPLTIGTSDLFPHIQRPFTTLEREAKVLRYREKKKTRKFEKKIMYASRKAYAETRPRIKGRFVKENDEEETEYGIVPSELFMNIHLNKW</sequence>
<keyword evidence="3" id="KW-0479">Metal-binding</keyword>
<protein>
    <submittedName>
        <fullName evidence="11">Uncharacterized protein</fullName>
    </submittedName>
</protein>